<evidence type="ECO:0000313" key="5">
    <source>
        <dbReference type="Proteomes" id="UP000266152"/>
    </source>
</evidence>
<dbReference type="PROSITE" id="PS50837">
    <property type="entry name" value="NACHT"/>
    <property type="match status" value="1"/>
</dbReference>
<evidence type="ECO:0000259" key="3">
    <source>
        <dbReference type="PROSITE" id="PS50837"/>
    </source>
</evidence>
<dbReference type="STRING" id="5514.A0A395S1P0"/>
<keyword evidence="1" id="KW-0677">Repeat</keyword>
<dbReference type="InterPro" id="IPR056884">
    <property type="entry name" value="NPHP3-like_N"/>
</dbReference>
<dbReference type="Pfam" id="PF24883">
    <property type="entry name" value="NPHP3_N"/>
    <property type="match status" value="1"/>
</dbReference>
<dbReference type="AlphaFoldDB" id="A0A395S1P0"/>
<reference evidence="4 5" key="1">
    <citation type="journal article" date="2018" name="PLoS Pathog.">
        <title>Evolution of structural diversity of trichothecenes, a family of toxins produced by plant pathogenic and entomopathogenic fungi.</title>
        <authorList>
            <person name="Proctor R.H."/>
            <person name="McCormick S.P."/>
            <person name="Kim H.S."/>
            <person name="Cardoza R.E."/>
            <person name="Stanley A.M."/>
            <person name="Lindo L."/>
            <person name="Kelly A."/>
            <person name="Brown D.W."/>
            <person name="Lee T."/>
            <person name="Vaughan M.M."/>
            <person name="Alexander N.J."/>
            <person name="Busman M."/>
            <person name="Gutierrez S."/>
        </authorList>
    </citation>
    <scope>NUCLEOTIDE SEQUENCE [LARGE SCALE GENOMIC DNA]</scope>
    <source>
        <strain evidence="4 5">NRRL 3299</strain>
    </source>
</reference>
<keyword evidence="2" id="KW-0853">WD repeat</keyword>
<evidence type="ECO:0000313" key="4">
    <source>
        <dbReference type="EMBL" id="RGP66281.1"/>
    </source>
</evidence>
<dbReference type="InterPro" id="IPR015943">
    <property type="entry name" value="WD40/YVTN_repeat-like_dom_sf"/>
</dbReference>
<evidence type="ECO:0000256" key="1">
    <source>
        <dbReference type="ARBA" id="ARBA00022737"/>
    </source>
</evidence>
<dbReference type="InterPro" id="IPR001680">
    <property type="entry name" value="WD40_rpt"/>
</dbReference>
<dbReference type="PROSITE" id="PS50294">
    <property type="entry name" value="WD_REPEATS_REGION"/>
    <property type="match status" value="1"/>
</dbReference>
<dbReference type="SUPFAM" id="SSF50969">
    <property type="entry name" value="YVTN repeat-like/Quinoprotein amine dehydrogenase"/>
    <property type="match status" value="1"/>
</dbReference>
<dbReference type="SUPFAM" id="SSF52540">
    <property type="entry name" value="P-loop containing nucleoside triphosphate hydrolases"/>
    <property type="match status" value="1"/>
</dbReference>
<dbReference type="InterPro" id="IPR011044">
    <property type="entry name" value="Quino_amine_DH_bsu"/>
</dbReference>
<feature type="domain" description="NACHT" evidence="3">
    <location>
        <begin position="57"/>
        <end position="200"/>
    </location>
</feature>
<gene>
    <name evidence="4" type="ORF">FSPOR_6659</name>
</gene>
<dbReference type="InterPro" id="IPR027417">
    <property type="entry name" value="P-loop_NTPase"/>
</dbReference>
<dbReference type="PROSITE" id="PS50082">
    <property type="entry name" value="WD_REPEATS_2"/>
    <property type="match status" value="2"/>
</dbReference>
<evidence type="ECO:0000256" key="2">
    <source>
        <dbReference type="PROSITE-ProRule" id="PRU00221"/>
    </source>
</evidence>
<feature type="repeat" description="WD" evidence="2">
    <location>
        <begin position="597"/>
        <end position="638"/>
    </location>
</feature>
<dbReference type="SMART" id="SM00320">
    <property type="entry name" value="WD40"/>
    <property type="match status" value="8"/>
</dbReference>
<dbReference type="Pfam" id="PF00400">
    <property type="entry name" value="WD40"/>
    <property type="match status" value="2"/>
</dbReference>
<accession>A0A395S1P0</accession>
<comment type="caution">
    <text evidence="4">The sequence shown here is derived from an EMBL/GenBank/DDBJ whole genome shotgun (WGS) entry which is preliminary data.</text>
</comment>
<dbReference type="Gene3D" id="3.40.50.300">
    <property type="entry name" value="P-loop containing nucleotide triphosphate hydrolases"/>
    <property type="match status" value="1"/>
</dbReference>
<dbReference type="EMBL" id="PXOF01000094">
    <property type="protein sequence ID" value="RGP66281.1"/>
    <property type="molecule type" value="Genomic_DNA"/>
</dbReference>
<dbReference type="Proteomes" id="UP000266152">
    <property type="component" value="Unassembled WGS sequence"/>
</dbReference>
<sequence>MSYEKDNKLCRQHLKQTDPSLDRERILSAKGTLLRESYSWVIDHPQFQDWKTNLSHRRLWVRGDAGKGKTMLLCGIIEELEKDPFSRLCYFFCQATDENLRDGICVLRGLLFHLIKQYPWLISHVRKDYDDSGEKLFNDHNAWQALQKIFKSVLNDEGLDEVIIIVDALDECMVHREELLQFICDISASSRAKLVVSSRPFVTIQKALQDDGTSSSTLALELNDELISDAVKRFIKSRVRDLEKKRPYQNDHDICEKVTKHLTDNAESTFLWVALVCKELSSRTVCRKEHVYAILKNSPPGLNNLYDRMLESIRSESRDFAICLEILATSSVVKRPVTVAELICILDPKIASEIDTQELEQIIMSCGSFLHLQKGTVYFIHQSAVDFLLEDRSSRFPRITNRHRSVFRNALYTLQASPELKRDIYTLQNPGVNQHDIKTPDPDPLLPICYSCIHWVDHLRDHLSLEVKEENLGPVTSEEMSLVCMFLKTKFLFWVEALSLLRNIPQAIKSMQKLQKTLGGKSTPSDQTTNDFVDDANRFLMYHRYIIEECPLQLYAGCLVFSPKDSIVKNCFQSEAPKWVTVTPGLDSTWDACLQTLDLDKSSVLSVAYSPDDQWFVSGSRHGTIKLWDAESGICIHTCHADQGKYIDHVAFSADGKSFVSVAHQGKYINHVAFSADGKSFVSVAVCGSVAIWDRLTGNLISKYHPPVSGIAQAISSDGLSLAYVLREDSILIWTGNNETTSHTFPCSKRIEVLALSAEGKFLVTTASGDLFGYTIWNISRGEQTAISTDYKVWRAAFSAEGQLLATSGDEHWVEIWEEQAGQWISKMKTQGEINHDDEIFYIAFSTDKTLVAAASLRDISVWNTGTGALIWAVNDIKNIYSISFSNDNSRLLSVTPSYTVKVWDLSKATDSKSLHDDGPDYFCWSDAEHLVAVHYMEEISIHSRDTSNTLHTKPVSAIAISQDSHQLASASLEGVEITIWDIRTGKVLRRLNDSIGAALFDSEHTCRAQKYGSQRPACDTAVVKSGQTTGNPRPSYPEALAFGSAYQLASSVSGLIKIWDTSTGHCLQTIFCDESRNSSIALSKTGQWLAVLYEVQGSRELIKLYNTVTKKWKRRAKTDRTFYHFEDFAFSADGQQFAATTNPDGSAVMQTTETDRNPIMQVWDVCSGDSIRSSPLGKYGASVCFDSKNPRLLHTQLGSFDMMADAVEVDEGPRGYGPLVIYIMCLFENRQLI</sequence>
<dbReference type="PANTHER" id="PTHR10039">
    <property type="entry name" value="AMELOGENIN"/>
    <property type="match status" value="1"/>
</dbReference>
<dbReference type="Gene3D" id="2.130.10.10">
    <property type="entry name" value="YVTN repeat-like/Quinoprotein amine dehydrogenase"/>
    <property type="match status" value="4"/>
</dbReference>
<feature type="repeat" description="WD" evidence="2">
    <location>
        <begin position="873"/>
        <end position="914"/>
    </location>
</feature>
<protein>
    <submittedName>
        <fullName evidence="4">Nacht and wd domain</fullName>
    </submittedName>
</protein>
<dbReference type="SUPFAM" id="SSF82171">
    <property type="entry name" value="DPP6 N-terminal domain-like"/>
    <property type="match status" value="1"/>
</dbReference>
<name>A0A395S1P0_FUSSP</name>
<keyword evidence="5" id="KW-1185">Reference proteome</keyword>
<organism evidence="4 5">
    <name type="scientific">Fusarium sporotrichioides</name>
    <dbReference type="NCBI Taxonomy" id="5514"/>
    <lineage>
        <taxon>Eukaryota</taxon>
        <taxon>Fungi</taxon>
        <taxon>Dikarya</taxon>
        <taxon>Ascomycota</taxon>
        <taxon>Pezizomycotina</taxon>
        <taxon>Sordariomycetes</taxon>
        <taxon>Hypocreomycetidae</taxon>
        <taxon>Hypocreales</taxon>
        <taxon>Nectriaceae</taxon>
        <taxon>Fusarium</taxon>
    </lineage>
</organism>
<dbReference type="InterPro" id="IPR007111">
    <property type="entry name" value="NACHT_NTPase"/>
</dbReference>
<proteinExistence type="predicted"/>